<keyword evidence="7" id="KW-0472">Membrane</keyword>
<dbReference type="InterPro" id="IPR003594">
    <property type="entry name" value="HATPase_dom"/>
</dbReference>
<dbReference type="OrthoDB" id="9796100at2"/>
<dbReference type="PANTHER" id="PTHR43065:SF49">
    <property type="entry name" value="HISTIDINE KINASE"/>
    <property type="match status" value="1"/>
</dbReference>
<dbReference type="InterPro" id="IPR011006">
    <property type="entry name" value="CheY-like_superfamily"/>
</dbReference>
<keyword evidence="11" id="KW-1185">Reference proteome</keyword>
<dbReference type="InterPro" id="IPR004358">
    <property type="entry name" value="Sig_transdc_His_kin-like_C"/>
</dbReference>
<feature type="domain" description="Response regulatory" evidence="9">
    <location>
        <begin position="625"/>
        <end position="743"/>
    </location>
</feature>
<dbReference type="SUPFAM" id="SSF55874">
    <property type="entry name" value="ATPase domain of HSP90 chaperone/DNA topoisomerase II/histidine kinase"/>
    <property type="match status" value="1"/>
</dbReference>
<dbReference type="CDD" id="cd00156">
    <property type="entry name" value="REC"/>
    <property type="match status" value="1"/>
</dbReference>
<proteinExistence type="predicted"/>
<dbReference type="Gene3D" id="1.10.287.130">
    <property type="match status" value="1"/>
</dbReference>
<evidence type="ECO:0000259" key="8">
    <source>
        <dbReference type="PROSITE" id="PS50109"/>
    </source>
</evidence>
<reference evidence="11" key="1">
    <citation type="submission" date="2017-10" db="EMBL/GenBank/DDBJ databases">
        <authorList>
            <person name="Toshchakov S.V."/>
            <person name="Goeva M.A."/>
        </authorList>
    </citation>
    <scope>NUCLEOTIDE SEQUENCE [LARGE SCALE GENOMIC DNA]</scope>
    <source>
        <strain evidence="11">JR1/69-1-13</strain>
    </source>
</reference>
<keyword evidence="5" id="KW-0175">Coiled coil</keyword>
<dbReference type="CDD" id="cd00082">
    <property type="entry name" value="HisKA"/>
    <property type="match status" value="1"/>
</dbReference>
<dbReference type="PROSITE" id="PS50109">
    <property type="entry name" value="HIS_KIN"/>
    <property type="match status" value="1"/>
</dbReference>
<sequence length="763" mass="80898">MPDLGSRSRNLLSRRLLWSGAFCGWLFCSLAAWWVAEHSAARIDREARSAALARVEVAAEAVQQNMLRLLEAVHGLYDLAQTRQNLVAEHRGTMAVMLEQHLASVAEAGRFGLLQVGVIGADGWLAWSSVPGWDRVYLGDREHFTVHLNRPPALFVSKPLVGRASGRWSVQFTRPLQSLTGGFGGVVVVSIDPLKLSEDLALLRKGTEGSSLLLREDGGVLAYSHDVGPLLGKSLGAKSALFQLHSARPAGSFETVSIIDGRPKFVGFRKLAEAPIIVCAAMDVESEMAATAFVAPSLRVAAAAFAALLLATMALGLLWLDRRRALRDLKRARRENEAAMQRLSQSDRMEALGRLAGGIAHDFNNILQAVLGGTKLISRRSKDAAQVERLARMITEAAERGASVSRRLLTFARRAELHATPVQVGELLAGLHEILSHTLGPSVQVRLSIAPDLPPALLDRGQLETVLINLAVNARDAMEPMGGGQLTLAVSMDTLAAARAQAAGLRSGPYLRLEVADTGIGMDAATLGRAMEPFFTTKPKGKGTGLGLAMAKGFAEQSGGMLVIDSQPRRGTIVRLWLPVPEIPVPEVPVPKVPASGPAPGAPLTGQGDVAEDPAEAPAETPTGRLLLVDDEASLRETLAACLREQGHAVLEAESGVAALAQLSAARHIDILVTDLAMPGMDGLALLDAVRQRLPALPALLFTGFAGDASVAAFTDAARSGPFAVLRKPASPDAVIAQVGVLLAASRVHGPQQDRRQEKACDA</sequence>
<keyword evidence="3 4" id="KW-0597">Phosphoprotein</keyword>
<dbReference type="EMBL" id="PDOA01000007">
    <property type="protein sequence ID" value="PWC28523.1"/>
    <property type="molecule type" value="Genomic_DNA"/>
</dbReference>
<evidence type="ECO:0000313" key="11">
    <source>
        <dbReference type="Proteomes" id="UP000245048"/>
    </source>
</evidence>
<dbReference type="InterPro" id="IPR005467">
    <property type="entry name" value="His_kinase_dom"/>
</dbReference>
<evidence type="ECO:0000256" key="4">
    <source>
        <dbReference type="PROSITE-ProRule" id="PRU00169"/>
    </source>
</evidence>
<dbReference type="SUPFAM" id="SSF47384">
    <property type="entry name" value="Homodimeric domain of signal transducing histidine kinase"/>
    <property type="match status" value="1"/>
</dbReference>
<protein>
    <recommendedName>
        <fullName evidence="2">histidine kinase</fullName>
        <ecNumber evidence="2">2.7.13.3</ecNumber>
    </recommendedName>
</protein>
<dbReference type="SMART" id="SM00387">
    <property type="entry name" value="HATPase_c"/>
    <property type="match status" value="1"/>
</dbReference>
<dbReference type="PRINTS" id="PR00344">
    <property type="entry name" value="BCTRLSENSOR"/>
</dbReference>
<evidence type="ECO:0000256" key="2">
    <source>
        <dbReference type="ARBA" id="ARBA00012438"/>
    </source>
</evidence>
<dbReference type="Proteomes" id="UP000245048">
    <property type="component" value="Unassembled WGS sequence"/>
</dbReference>
<dbReference type="GO" id="GO:0000155">
    <property type="term" value="F:phosphorelay sensor kinase activity"/>
    <property type="evidence" value="ECO:0007669"/>
    <property type="project" value="InterPro"/>
</dbReference>
<feature type="modified residue" description="4-aspartylphosphate" evidence="4">
    <location>
        <position position="675"/>
    </location>
</feature>
<feature type="region of interest" description="Disordered" evidence="6">
    <location>
        <begin position="591"/>
        <end position="619"/>
    </location>
</feature>
<feature type="transmembrane region" description="Helical" evidence="7">
    <location>
        <begin position="300"/>
        <end position="320"/>
    </location>
</feature>
<keyword evidence="7" id="KW-0812">Transmembrane</keyword>
<keyword evidence="7" id="KW-1133">Transmembrane helix</keyword>
<evidence type="ECO:0000259" key="9">
    <source>
        <dbReference type="PROSITE" id="PS50110"/>
    </source>
</evidence>
<dbReference type="Gene3D" id="3.30.450.20">
    <property type="entry name" value="PAS domain"/>
    <property type="match status" value="2"/>
</dbReference>
<name>A0A2U1V3R5_9PROT</name>
<dbReference type="RefSeq" id="WP_109517344.1">
    <property type="nucleotide sequence ID" value="NZ_PDOA01000007.1"/>
</dbReference>
<dbReference type="Gene3D" id="3.40.50.2300">
    <property type="match status" value="1"/>
</dbReference>
<comment type="caution">
    <text evidence="10">The sequence shown here is derived from an EMBL/GenBank/DDBJ whole genome shotgun (WGS) entry which is preliminary data.</text>
</comment>
<feature type="transmembrane region" description="Helical" evidence="7">
    <location>
        <begin position="16"/>
        <end position="36"/>
    </location>
</feature>
<dbReference type="SMART" id="SM00388">
    <property type="entry name" value="HisKA"/>
    <property type="match status" value="1"/>
</dbReference>
<feature type="coiled-coil region" evidence="5">
    <location>
        <begin position="322"/>
        <end position="349"/>
    </location>
</feature>
<evidence type="ECO:0000256" key="3">
    <source>
        <dbReference type="ARBA" id="ARBA00022553"/>
    </source>
</evidence>
<dbReference type="CDD" id="cd12914">
    <property type="entry name" value="PDC1_DGC_like"/>
    <property type="match status" value="1"/>
</dbReference>
<evidence type="ECO:0000256" key="5">
    <source>
        <dbReference type="SAM" id="Coils"/>
    </source>
</evidence>
<dbReference type="Gene3D" id="3.30.565.10">
    <property type="entry name" value="Histidine kinase-like ATPase, C-terminal domain"/>
    <property type="match status" value="1"/>
</dbReference>
<dbReference type="CDD" id="cd12915">
    <property type="entry name" value="PDC2_DGC_like"/>
    <property type="match status" value="1"/>
</dbReference>
<dbReference type="InterPro" id="IPR036097">
    <property type="entry name" value="HisK_dim/P_sf"/>
</dbReference>
<feature type="domain" description="Histidine kinase" evidence="8">
    <location>
        <begin position="358"/>
        <end position="582"/>
    </location>
</feature>
<evidence type="ECO:0000256" key="1">
    <source>
        <dbReference type="ARBA" id="ARBA00000085"/>
    </source>
</evidence>
<dbReference type="Pfam" id="PF02518">
    <property type="entry name" value="HATPase_c"/>
    <property type="match status" value="1"/>
</dbReference>
<dbReference type="SMART" id="SM00448">
    <property type="entry name" value="REC"/>
    <property type="match status" value="1"/>
</dbReference>
<dbReference type="AlphaFoldDB" id="A0A2U1V3R5"/>
<dbReference type="PANTHER" id="PTHR43065">
    <property type="entry name" value="SENSOR HISTIDINE KINASE"/>
    <property type="match status" value="1"/>
</dbReference>
<dbReference type="EC" id="2.7.13.3" evidence="2"/>
<dbReference type="Pfam" id="PF00072">
    <property type="entry name" value="Response_reg"/>
    <property type="match status" value="1"/>
</dbReference>
<dbReference type="InterPro" id="IPR003661">
    <property type="entry name" value="HisK_dim/P_dom"/>
</dbReference>
<evidence type="ECO:0000256" key="7">
    <source>
        <dbReference type="SAM" id="Phobius"/>
    </source>
</evidence>
<accession>A0A2U1V3R5</accession>
<organism evidence="10 11">
    <name type="scientific">Teichococcus aestuarii</name>
    <dbReference type="NCBI Taxonomy" id="568898"/>
    <lineage>
        <taxon>Bacteria</taxon>
        <taxon>Pseudomonadati</taxon>
        <taxon>Pseudomonadota</taxon>
        <taxon>Alphaproteobacteria</taxon>
        <taxon>Acetobacterales</taxon>
        <taxon>Roseomonadaceae</taxon>
        <taxon>Roseomonas</taxon>
    </lineage>
</organism>
<evidence type="ECO:0000256" key="6">
    <source>
        <dbReference type="SAM" id="MobiDB-lite"/>
    </source>
</evidence>
<dbReference type="SUPFAM" id="SSF52172">
    <property type="entry name" value="CheY-like"/>
    <property type="match status" value="1"/>
</dbReference>
<comment type="catalytic activity">
    <reaction evidence="1">
        <text>ATP + protein L-histidine = ADP + protein N-phospho-L-histidine.</text>
        <dbReference type="EC" id="2.7.13.3"/>
    </reaction>
</comment>
<dbReference type="PROSITE" id="PS50110">
    <property type="entry name" value="RESPONSE_REGULATORY"/>
    <property type="match status" value="1"/>
</dbReference>
<dbReference type="InterPro" id="IPR001789">
    <property type="entry name" value="Sig_transdc_resp-reg_receiver"/>
</dbReference>
<evidence type="ECO:0000313" key="10">
    <source>
        <dbReference type="EMBL" id="PWC28523.1"/>
    </source>
</evidence>
<gene>
    <name evidence="10" type="ORF">CR165_12585</name>
</gene>
<dbReference type="InterPro" id="IPR036890">
    <property type="entry name" value="HATPase_C_sf"/>
</dbReference>